<dbReference type="EMBL" id="JBHUMZ010000050">
    <property type="protein sequence ID" value="MFD2640028.1"/>
    <property type="molecule type" value="Genomic_DNA"/>
</dbReference>
<proteinExistence type="predicted"/>
<keyword evidence="2" id="KW-1185">Reference proteome</keyword>
<comment type="caution">
    <text evidence="1">The sequence shown here is derived from an EMBL/GenBank/DDBJ whole genome shotgun (WGS) entry which is preliminary data.</text>
</comment>
<accession>A0ABW5QDE5</accession>
<dbReference type="RefSeq" id="WP_377330103.1">
    <property type="nucleotide sequence ID" value="NZ_JBHUMZ010000050.1"/>
</dbReference>
<evidence type="ECO:0000313" key="2">
    <source>
        <dbReference type="Proteomes" id="UP001597452"/>
    </source>
</evidence>
<sequence>MSSIELMFENIYHKKTKEYFEEVLDSYTTGNYRSAVVMLYSVVVCDLVYKLKELYEKYEDDTAEEILEIIREEQRKSSTSPDWEQKLINLVFEKTNLLDNVVNENIRHLKQHRHLSAHPVLNELDILFMPTKENARSHIRNMLEGLLVKSPIFSKDVFDFFMEDIAENQEYFPKKEDDNLEKYLDTKYFKYFNKNLEEKVFKALWKFVFRKEDDDGEQFKNNRVINYRVLTIMFKRNRVNLFQIIKENTSYFSQISRNNINIEKMIDFLATYDGVFNLLEDHSKQLIKEKVKTKYSFQIKSHFLYDNPVEHFKELSIALHKERYDYSPYRLEYLITPPQIKFLEELSNSHNCSEEFFDFIIEHHCYSGSFDEADITFMRCIEPYLDKFSRGNIIELLSGINYNNQLFNRSAAESDNTKIKRYADKKLGKKFNYSKYENLKFSDINSNK</sequence>
<protein>
    <recommendedName>
        <fullName evidence="3">DUF262 domain-containing protein</fullName>
    </recommendedName>
</protein>
<organism evidence="1 2">
    <name type="scientific">Piscibacillus salipiscarius</name>
    <dbReference type="NCBI Taxonomy" id="299480"/>
    <lineage>
        <taxon>Bacteria</taxon>
        <taxon>Bacillati</taxon>
        <taxon>Bacillota</taxon>
        <taxon>Bacilli</taxon>
        <taxon>Bacillales</taxon>
        <taxon>Bacillaceae</taxon>
        <taxon>Piscibacillus</taxon>
    </lineage>
</organism>
<gene>
    <name evidence="1" type="ORF">ACFSW4_14255</name>
</gene>
<evidence type="ECO:0008006" key="3">
    <source>
        <dbReference type="Google" id="ProtNLM"/>
    </source>
</evidence>
<dbReference type="Proteomes" id="UP001597452">
    <property type="component" value="Unassembled WGS sequence"/>
</dbReference>
<name>A0ABW5QDE5_9BACI</name>
<reference evidence="2" key="1">
    <citation type="journal article" date="2019" name="Int. J. Syst. Evol. Microbiol.">
        <title>The Global Catalogue of Microorganisms (GCM) 10K type strain sequencing project: providing services to taxonomists for standard genome sequencing and annotation.</title>
        <authorList>
            <consortium name="The Broad Institute Genomics Platform"/>
            <consortium name="The Broad Institute Genome Sequencing Center for Infectious Disease"/>
            <person name="Wu L."/>
            <person name="Ma J."/>
        </authorList>
    </citation>
    <scope>NUCLEOTIDE SEQUENCE [LARGE SCALE GENOMIC DNA]</scope>
    <source>
        <strain evidence="2">TISTR 1571</strain>
    </source>
</reference>
<evidence type="ECO:0000313" key="1">
    <source>
        <dbReference type="EMBL" id="MFD2640028.1"/>
    </source>
</evidence>